<accession>A0A1G6ZWW1</accession>
<evidence type="ECO:0000256" key="1">
    <source>
        <dbReference type="ARBA" id="ARBA00004141"/>
    </source>
</evidence>
<feature type="transmembrane region" description="Helical" evidence="6">
    <location>
        <begin position="258"/>
        <end position="275"/>
    </location>
</feature>
<dbReference type="EMBL" id="FMYQ01000031">
    <property type="protein sequence ID" value="SDE06126.1"/>
    <property type="molecule type" value="Genomic_DNA"/>
</dbReference>
<sequence>MLASIAPALFVALWSTGFVVARAIAPYADPNLFLLARFAGTAALFAIVALALRAPWPRGREIGKHLLAGALLQGVYLGAGYWAVAQGLSAGVMALLGALQPLLTAAIAARLFGERLPPRRWTGMSLGLAGVVLVLSPKLRAALHATGGALAGTNAAHGHANPLLVVIVAVAAVGSITAGTLYQKTSLARADIRSASAVQNAGAAVVAAALALVLGETRWTASPTLWFSLAWGIAMLSGAGVTLLVWMVRHGDAARATALLFLAPPLAALESWLLFGETLTPTQMAGFGVALAGVLIARRAWRGESA</sequence>
<comment type="subcellular location">
    <subcellularLocation>
        <location evidence="1">Membrane</location>
        <topology evidence="1">Multi-pass membrane protein</topology>
    </subcellularLocation>
</comment>
<dbReference type="Pfam" id="PF00892">
    <property type="entry name" value="EamA"/>
    <property type="match status" value="2"/>
</dbReference>
<evidence type="ECO:0000256" key="6">
    <source>
        <dbReference type="SAM" id="Phobius"/>
    </source>
</evidence>
<feature type="transmembrane region" description="Helical" evidence="6">
    <location>
        <begin position="163"/>
        <end position="182"/>
    </location>
</feature>
<proteinExistence type="inferred from homology"/>
<evidence type="ECO:0000259" key="7">
    <source>
        <dbReference type="Pfam" id="PF00892"/>
    </source>
</evidence>
<feature type="transmembrane region" description="Helical" evidence="6">
    <location>
        <begin position="226"/>
        <end position="246"/>
    </location>
</feature>
<feature type="domain" description="EamA" evidence="7">
    <location>
        <begin position="9"/>
        <end position="135"/>
    </location>
</feature>
<dbReference type="STRING" id="416944.SAMN05421548_13187"/>
<dbReference type="InterPro" id="IPR037185">
    <property type="entry name" value="EmrE-like"/>
</dbReference>
<evidence type="ECO:0000256" key="3">
    <source>
        <dbReference type="ARBA" id="ARBA00022692"/>
    </source>
</evidence>
<dbReference type="OrthoDB" id="9809509at2"/>
<keyword evidence="3 6" id="KW-0812">Transmembrane</keyword>
<keyword evidence="5 6" id="KW-0472">Membrane</keyword>
<dbReference type="InterPro" id="IPR050638">
    <property type="entry name" value="AA-Vitamin_Transporters"/>
</dbReference>
<name>A0A1G6ZWW1_9BURK</name>
<feature type="transmembrane region" description="Helical" evidence="6">
    <location>
        <begin position="31"/>
        <end position="54"/>
    </location>
</feature>
<evidence type="ECO:0000256" key="2">
    <source>
        <dbReference type="ARBA" id="ARBA00007362"/>
    </source>
</evidence>
<feature type="transmembrane region" description="Helical" evidence="6">
    <location>
        <begin position="194"/>
        <end position="214"/>
    </location>
</feature>
<dbReference type="PANTHER" id="PTHR32322:SF2">
    <property type="entry name" value="EAMA DOMAIN-CONTAINING PROTEIN"/>
    <property type="match status" value="1"/>
</dbReference>
<keyword evidence="9" id="KW-1185">Reference proteome</keyword>
<dbReference type="SUPFAM" id="SSF103481">
    <property type="entry name" value="Multidrug resistance efflux transporter EmrE"/>
    <property type="match status" value="2"/>
</dbReference>
<evidence type="ECO:0000313" key="8">
    <source>
        <dbReference type="EMBL" id="SDE06126.1"/>
    </source>
</evidence>
<reference evidence="9" key="1">
    <citation type="submission" date="2016-09" db="EMBL/GenBank/DDBJ databases">
        <authorList>
            <person name="Varghese N."/>
            <person name="Submissions S."/>
        </authorList>
    </citation>
    <scope>NUCLEOTIDE SEQUENCE [LARGE SCALE GENOMIC DNA]</scope>
    <source>
        <strain evidence="9">TNe-862</strain>
    </source>
</reference>
<feature type="transmembrane region" description="Helical" evidence="6">
    <location>
        <begin position="66"/>
        <end position="84"/>
    </location>
</feature>
<dbReference type="PANTHER" id="PTHR32322">
    <property type="entry name" value="INNER MEMBRANE TRANSPORTER"/>
    <property type="match status" value="1"/>
</dbReference>
<organism evidence="8 9">
    <name type="scientific">Paraburkholderia lycopersici</name>
    <dbReference type="NCBI Taxonomy" id="416944"/>
    <lineage>
        <taxon>Bacteria</taxon>
        <taxon>Pseudomonadati</taxon>
        <taxon>Pseudomonadota</taxon>
        <taxon>Betaproteobacteria</taxon>
        <taxon>Burkholderiales</taxon>
        <taxon>Burkholderiaceae</taxon>
        <taxon>Paraburkholderia</taxon>
    </lineage>
</organism>
<evidence type="ECO:0000313" key="9">
    <source>
        <dbReference type="Proteomes" id="UP000198908"/>
    </source>
</evidence>
<dbReference type="InterPro" id="IPR000620">
    <property type="entry name" value="EamA_dom"/>
</dbReference>
<comment type="similarity">
    <text evidence="2">Belongs to the EamA transporter family.</text>
</comment>
<feature type="transmembrane region" description="Helical" evidence="6">
    <location>
        <begin position="124"/>
        <end position="143"/>
    </location>
</feature>
<dbReference type="GO" id="GO:0016020">
    <property type="term" value="C:membrane"/>
    <property type="evidence" value="ECO:0007669"/>
    <property type="project" value="UniProtKB-SubCell"/>
</dbReference>
<dbReference type="Proteomes" id="UP000198908">
    <property type="component" value="Unassembled WGS sequence"/>
</dbReference>
<dbReference type="Gene3D" id="1.10.3730.20">
    <property type="match status" value="1"/>
</dbReference>
<feature type="transmembrane region" description="Helical" evidence="6">
    <location>
        <begin position="281"/>
        <end position="301"/>
    </location>
</feature>
<gene>
    <name evidence="8" type="ORF">SAMN05421548_13187</name>
</gene>
<keyword evidence="4 6" id="KW-1133">Transmembrane helix</keyword>
<feature type="domain" description="EamA" evidence="7">
    <location>
        <begin position="165"/>
        <end position="297"/>
    </location>
</feature>
<dbReference type="AlphaFoldDB" id="A0A1G6ZWW1"/>
<protein>
    <submittedName>
        <fullName evidence="8">EamA-like transporter family protein</fullName>
    </submittedName>
</protein>
<feature type="transmembrane region" description="Helical" evidence="6">
    <location>
        <begin position="90"/>
        <end position="112"/>
    </location>
</feature>
<evidence type="ECO:0000256" key="4">
    <source>
        <dbReference type="ARBA" id="ARBA00022989"/>
    </source>
</evidence>
<evidence type="ECO:0000256" key="5">
    <source>
        <dbReference type="ARBA" id="ARBA00023136"/>
    </source>
</evidence>
<dbReference type="RefSeq" id="WP_092003840.1">
    <property type="nucleotide sequence ID" value="NZ_FMYQ01000031.1"/>
</dbReference>